<feature type="transmembrane region" description="Helical" evidence="1">
    <location>
        <begin position="15"/>
        <end position="43"/>
    </location>
</feature>
<keyword evidence="3" id="KW-1185">Reference proteome</keyword>
<keyword evidence="1" id="KW-0472">Membrane</keyword>
<evidence type="ECO:0000256" key="1">
    <source>
        <dbReference type="SAM" id="Phobius"/>
    </source>
</evidence>
<comment type="caution">
    <text evidence="2">The sequence shown here is derived from an EMBL/GenBank/DDBJ whole genome shotgun (WGS) entry which is preliminary data.</text>
</comment>
<feature type="transmembrane region" description="Helical" evidence="1">
    <location>
        <begin position="55"/>
        <end position="74"/>
    </location>
</feature>
<evidence type="ECO:0000313" key="2">
    <source>
        <dbReference type="EMBL" id="PMC80092.1"/>
    </source>
</evidence>
<feature type="transmembrane region" description="Helical" evidence="1">
    <location>
        <begin position="143"/>
        <end position="162"/>
    </location>
</feature>
<dbReference type="Proteomes" id="UP000235701">
    <property type="component" value="Unassembled WGS sequence"/>
</dbReference>
<evidence type="ECO:0000313" key="3">
    <source>
        <dbReference type="Proteomes" id="UP000235701"/>
    </source>
</evidence>
<feature type="transmembrane region" description="Helical" evidence="1">
    <location>
        <begin position="182"/>
        <end position="202"/>
    </location>
</feature>
<dbReference type="RefSeq" id="WP_070468997.1">
    <property type="nucleotide sequence ID" value="NZ_PNHQ01000005.1"/>
</dbReference>
<dbReference type="AlphaFoldDB" id="A0A2N6UEX1"/>
<reference evidence="2 3" key="1">
    <citation type="submission" date="2017-09" db="EMBL/GenBank/DDBJ databases">
        <title>Bacterial strain isolated from the female urinary microbiota.</title>
        <authorList>
            <person name="Thomas-White K."/>
            <person name="Kumar N."/>
            <person name="Forster S."/>
            <person name="Putonti C."/>
            <person name="Lawley T."/>
            <person name="Wolfe A.J."/>
        </authorList>
    </citation>
    <scope>NUCLEOTIDE SEQUENCE [LARGE SCALE GENOMIC DNA]</scope>
    <source>
        <strain evidence="2 3">UMB0240</strain>
    </source>
</reference>
<keyword evidence="1" id="KW-1133">Transmembrane helix</keyword>
<gene>
    <name evidence="2" type="ORF">CJ191_02825</name>
</gene>
<feature type="transmembrane region" description="Helical" evidence="1">
    <location>
        <begin position="103"/>
        <end position="122"/>
    </location>
</feature>
<dbReference type="Pfam" id="PF07314">
    <property type="entry name" value="Lit"/>
    <property type="match status" value="1"/>
</dbReference>
<dbReference type="OrthoDB" id="9813051at2"/>
<accession>A0A2N6UEX1</accession>
<protein>
    <submittedName>
        <fullName evidence="2">TIGR01906 family membrane protein</fullName>
    </submittedName>
</protein>
<dbReference type="NCBIfam" id="TIGR01906">
    <property type="entry name" value="integ_TIGR01906"/>
    <property type="match status" value="1"/>
</dbReference>
<dbReference type="EMBL" id="PNHQ01000005">
    <property type="protein sequence ID" value="PMC80092.1"/>
    <property type="molecule type" value="Genomic_DNA"/>
</dbReference>
<organism evidence="2 3">
    <name type="scientific">Aerococcus viridans</name>
    <dbReference type="NCBI Taxonomy" id="1377"/>
    <lineage>
        <taxon>Bacteria</taxon>
        <taxon>Bacillati</taxon>
        <taxon>Bacillota</taxon>
        <taxon>Bacilli</taxon>
        <taxon>Lactobacillales</taxon>
        <taxon>Aerococcaceae</taxon>
        <taxon>Aerococcus</taxon>
    </lineage>
</organism>
<name>A0A2N6UEX1_9LACT</name>
<sequence>MKHSYQPGHKFLHDIHLFMVVLTLVIFFVSLAITVTIANVPLFMGSLWYSKSFELVHLSFWTVVENYLQLLAYLNVPWIDHLVMKDFPTSASAAFHFMEVKHLFYLNYAILIVSAIVGRYLLYKLKVSRNLWRLYWPFKQLRWLPILVIILLIFNFNTIFIVFHEIAFNNDAWLFNPATDPIILVLHESFFLLCFISVFVILQIEIEVVYRKVKKDFNHQILGI</sequence>
<dbReference type="InterPro" id="IPR010178">
    <property type="entry name" value="Lit"/>
</dbReference>
<keyword evidence="1" id="KW-0812">Transmembrane</keyword>
<proteinExistence type="predicted"/>